<dbReference type="STRING" id="765440.A0A0C3G3I8"/>
<evidence type="ECO:0000256" key="6">
    <source>
        <dbReference type="ARBA" id="ARBA00022989"/>
    </source>
</evidence>
<name>A0A0C3G3I8_PILCF</name>
<dbReference type="OrthoDB" id="14252at2759"/>
<evidence type="ECO:0000256" key="10">
    <source>
        <dbReference type="RuleBase" id="RU000488"/>
    </source>
</evidence>
<keyword evidence="7" id="KW-0496">Mitochondrion</keyword>
<keyword evidence="8 9" id="KW-0472">Membrane</keyword>
<dbReference type="EMBL" id="KN832985">
    <property type="protein sequence ID" value="KIM85131.1"/>
    <property type="molecule type" value="Genomic_DNA"/>
</dbReference>
<dbReference type="GO" id="GO:0006839">
    <property type="term" value="P:mitochondrial transport"/>
    <property type="evidence" value="ECO:0007669"/>
    <property type="project" value="TreeGrafter"/>
</dbReference>
<sequence length="300" mass="31338">MTSSNAPKSQAVEQAKAFIAGGFGGASAVLVGHPFDLTKTRLQTAAPGVYKGALDVVRQTLARDGVTGLYRGMVPPLLGVTPIFAVSFWAYDASKKLIFALTPNRTTERLSTAELACAGFMSAVPTTLITAPVERAKVMLQVQGQGGSETKHKGVLAVMRHLYKEGGMRSIFRGTGATLARDGPGSAAYFAAYEVTKKFLTPAGASPADLNLSAVILAGGTAGVAMWAIAIPPDVLKSRLQSAPEGKYAGFMDCARKTIAADGVGALWKGFGPAMSRAFPANAATFLGVEVSRQLMDKFF</sequence>
<dbReference type="InParanoid" id="A0A0C3G3I8"/>
<keyword evidence="3 10" id="KW-0813">Transport</keyword>
<evidence type="ECO:0000256" key="5">
    <source>
        <dbReference type="ARBA" id="ARBA00022737"/>
    </source>
</evidence>
<dbReference type="HOGENOM" id="CLU_015166_16_0_1"/>
<dbReference type="InterPro" id="IPR018108">
    <property type="entry name" value="MCP_transmembrane"/>
</dbReference>
<keyword evidence="4 9" id="KW-0812">Transmembrane</keyword>
<evidence type="ECO:0000256" key="8">
    <source>
        <dbReference type="ARBA" id="ARBA00023136"/>
    </source>
</evidence>
<protein>
    <recommendedName>
        <fullName evidence="13">Mitochondrial carrier</fullName>
    </recommendedName>
</protein>
<dbReference type="SUPFAM" id="SSF103506">
    <property type="entry name" value="Mitochondrial carrier"/>
    <property type="match status" value="1"/>
</dbReference>
<dbReference type="PANTHER" id="PTHR45624">
    <property type="entry name" value="MITOCHONDRIAL BASIC AMINO ACIDS TRANSPORTER-RELATED"/>
    <property type="match status" value="1"/>
</dbReference>
<evidence type="ECO:0000256" key="1">
    <source>
        <dbReference type="ARBA" id="ARBA00004225"/>
    </source>
</evidence>
<dbReference type="AlphaFoldDB" id="A0A0C3G3I8"/>
<dbReference type="GO" id="GO:0015227">
    <property type="term" value="F:O-acyl-L-carnitine transmembrane transporter activity"/>
    <property type="evidence" value="ECO:0007669"/>
    <property type="project" value="TreeGrafter"/>
</dbReference>
<evidence type="ECO:0000256" key="3">
    <source>
        <dbReference type="ARBA" id="ARBA00022448"/>
    </source>
</evidence>
<keyword evidence="6" id="KW-1133">Transmembrane helix</keyword>
<reference evidence="11 12" key="1">
    <citation type="submission" date="2014-04" db="EMBL/GenBank/DDBJ databases">
        <authorList>
            <consortium name="DOE Joint Genome Institute"/>
            <person name="Kuo A."/>
            <person name="Tarkka M."/>
            <person name="Buscot F."/>
            <person name="Kohler A."/>
            <person name="Nagy L.G."/>
            <person name="Floudas D."/>
            <person name="Copeland A."/>
            <person name="Barry K.W."/>
            <person name="Cichocki N."/>
            <person name="Veneault-Fourrey C."/>
            <person name="LaButti K."/>
            <person name="Lindquist E.A."/>
            <person name="Lipzen A."/>
            <person name="Lundell T."/>
            <person name="Morin E."/>
            <person name="Murat C."/>
            <person name="Sun H."/>
            <person name="Tunlid A."/>
            <person name="Henrissat B."/>
            <person name="Grigoriev I.V."/>
            <person name="Hibbett D.S."/>
            <person name="Martin F."/>
            <person name="Nordberg H.P."/>
            <person name="Cantor M.N."/>
            <person name="Hua S.X."/>
        </authorList>
    </citation>
    <scope>NUCLEOTIDE SEQUENCE [LARGE SCALE GENOMIC DNA]</scope>
    <source>
        <strain evidence="11 12">F 1598</strain>
    </source>
</reference>
<dbReference type="InterPro" id="IPR050567">
    <property type="entry name" value="Mitochondrial_Carrier"/>
</dbReference>
<keyword evidence="12" id="KW-1185">Reference proteome</keyword>
<evidence type="ECO:0000256" key="2">
    <source>
        <dbReference type="ARBA" id="ARBA00006375"/>
    </source>
</evidence>
<dbReference type="GO" id="GO:1902603">
    <property type="term" value="P:carnitine transmembrane transport"/>
    <property type="evidence" value="ECO:0007669"/>
    <property type="project" value="TreeGrafter"/>
</dbReference>
<accession>A0A0C3G3I8</accession>
<dbReference type="PROSITE" id="PS50920">
    <property type="entry name" value="SOLCAR"/>
    <property type="match status" value="3"/>
</dbReference>
<evidence type="ECO:0000256" key="9">
    <source>
        <dbReference type="PROSITE-ProRule" id="PRU00282"/>
    </source>
</evidence>
<evidence type="ECO:0000313" key="12">
    <source>
        <dbReference type="Proteomes" id="UP000054166"/>
    </source>
</evidence>
<comment type="similarity">
    <text evidence="2 10">Belongs to the mitochondrial carrier (TC 2.A.29) family.</text>
</comment>
<evidence type="ECO:0000313" key="11">
    <source>
        <dbReference type="EMBL" id="KIM85131.1"/>
    </source>
</evidence>
<evidence type="ECO:0008006" key="13">
    <source>
        <dbReference type="Google" id="ProtNLM"/>
    </source>
</evidence>
<dbReference type="InterPro" id="IPR023395">
    <property type="entry name" value="MCP_dom_sf"/>
</dbReference>
<evidence type="ECO:0000256" key="7">
    <source>
        <dbReference type="ARBA" id="ARBA00023128"/>
    </source>
</evidence>
<evidence type="ECO:0000256" key="4">
    <source>
        <dbReference type="ARBA" id="ARBA00022692"/>
    </source>
</evidence>
<feature type="repeat" description="Solcar" evidence="9">
    <location>
        <begin position="12"/>
        <end position="97"/>
    </location>
</feature>
<comment type="subcellular location">
    <subcellularLocation>
        <location evidence="1">Mitochondrion membrane</location>
        <topology evidence="1">Multi-pass membrane protein</topology>
    </subcellularLocation>
</comment>
<reference evidence="12" key="2">
    <citation type="submission" date="2015-01" db="EMBL/GenBank/DDBJ databases">
        <title>Evolutionary Origins and Diversification of the Mycorrhizal Mutualists.</title>
        <authorList>
            <consortium name="DOE Joint Genome Institute"/>
            <consortium name="Mycorrhizal Genomics Consortium"/>
            <person name="Kohler A."/>
            <person name="Kuo A."/>
            <person name="Nagy L.G."/>
            <person name="Floudas D."/>
            <person name="Copeland A."/>
            <person name="Barry K.W."/>
            <person name="Cichocki N."/>
            <person name="Veneault-Fourrey C."/>
            <person name="LaButti K."/>
            <person name="Lindquist E.A."/>
            <person name="Lipzen A."/>
            <person name="Lundell T."/>
            <person name="Morin E."/>
            <person name="Murat C."/>
            <person name="Riley R."/>
            <person name="Ohm R."/>
            <person name="Sun H."/>
            <person name="Tunlid A."/>
            <person name="Henrissat B."/>
            <person name="Grigoriev I.V."/>
            <person name="Hibbett D.S."/>
            <person name="Martin F."/>
        </authorList>
    </citation>
    <scope>NUCLEOTIDE SEQUENCE [LARGE SCALE GENOMIC DNA]</scope>
    <source>
        <strain evidence="12">F 1598</strain>
    </source>
</reference>
<dbReference type="Pfam" id="PF00153">
    <property type="entry name" value="Mito_carr"/>
    <property type="match status" value="3"/>
</dbReference>
<gene>
    <name evidence="11" type="ORF">PILCRDRAFT_817112</name>
</gene>
<dbReference type="Proteomes" id="UP000054166">
    <property type="component" value="Unassembled WGS sequence"/>
</dbReference>
<feature type="repeat" description="Solcar" evidence="9">
    <location>
        <begin position="110"/>
        <end position="199"/>
    </location>
</feature>
<proteinExistence type="inferred from homology"/>
<organism evidence="11 12">
    <name type="scientific">Piloderma croceum (strain F 1598)</name>
    <dbReference type="NCBI Taxonomy" id="765440"/>
    <lineage>
        <taxon>Eukaryota</taxon>
        <taxon>Fungi</taxon>
        <taxon>Dikarya</taxon>
        <taxon>Basidiomycota</taxon>
        <taxon>Agaricomycotina</taxon>
        <taxon>Agaricomycetes</taxon>
        <taxon>Agaricomycetidae</taxon>
        <taxon>Atheliales</taxon>
        <taxon>Atheliaceae</taxon>
        <taxon>Piloderma</taxon>
    </lineage>
</organism>
<dbReference type="PANTHER" id="PTHR45624:SF4">
    <property type="entry name" value="CONGESTED-LIKE TRACHEA PROTEIN-RELATED"/>
    <property type="match status" value="1"/>
</dbReference>
<feature type="repeat" description="Solcar" evidence="9">
    <location>
        <begin position="210"/>
        <end position="295"/>
    </location>
</feature>
<dbReference type="Gene3D" id="1.50.40.10">
    <property type="entry name" value="Mitochondrial carrier domain"/>
    <property type="match status" value="2"/>
</dbReference>
<dbReference type="GO" id="GO:0031966">
    <property type="term" value="C:mitochondrial membrane"/>
    <property type="evidence" value="ECO:0007669"/>
    <property type="project" value="UniProtKB-SubCell"/>
</dbReference>
<keyword evidence="5" id="KW-0677">Repeat</keyword>